<dbReference type="GO" id="GO:0003723">
    <property type="term" value="F:RNA binding"/>
    <property type="evidence" value="ECO:0007669"/>
    <property type="project" value="UniProtKB-UniRule"/>
</dbReference>
<evidence type="ECO:0000313" key="6">
    <source>
        <dbReference type="EMBL" id="KAJ3183011.1"/>
    </source>
</evidence>
<evidence type="ECO:0000259" key="5">
    <source>
        <dbReference type="PROSITE" id="PS50102"/>
    </source>
</evidence>
<evidence type="ECO:0000256" key="2">
    <source>
        <dbReference type="ARBA" id="ARBA00022884"/>
    </source>
</evidence>
<sequence>MASALDVYPTLYISGMLPGITELDLVHVLNEMQMETKVNFEQPSPALIFRYLADAERFFATINGSMFLGAKVLVTFKDPNMNFSTTSGAKPILCKHIPLGVTSLAFHDYVRPHGRIMSCKVMIDRSGLDAYALLQFENQEAAEQCLRAGNGASFMGATLVMSWQFPKNAPYQYPTRGPSFASTTSDSQSTYSPPAPAAAAGWGQPTPPASPSASSAAQPIKTPSRPNPNAAPWSPAVSPTLPSPAAPIKHAWELPATPPAAPLDTRNLYIKNLPDPCTNSDLFELFRRFGRIASARVMLDDRGISKGFGFVSFDSPEMAARAIAELNGKLPTPGASKPLVVNVAEPRGYRHSRLAAIHAK</sequence>
<dbReference type="AlphaFoldDB" id="A0AAD5TPG7"/>
<organism evidence="6 7">
    <name type="scientific">Geranomyces variabilis</name>
    <dbReference type="NCBI Taxonomy" id="109894"/>
    <lineage>
        <taxon>Eukaryota</taxon>
        <taxon>Fungi</taxon>
        <taxon>Fungi incertae sedis</taxon>
        <taxon>Chytridiomycota</taxon>
        <taxon>Chytridiomycota incertae sedis</taxon>
        <taxon>Chytridiomycetes</taxon>
        <taxon>Spizellomycetales</taxon>
        <taxon>Powellomycetaceae</taxon>
        <taxon>Geranomyces</taxon>
    </lineage>
</organism>
<keyword evidence="7" id="KW-1185">Reference proteome</keyword>
<name>A0AAD5TPG7_9FUNG</name>
<evidence type="ECO:0000313" key="7">
    <source>
        <dbReference type="Proteomes" id="UP001212152"/>
    </source>
</evidence>
<proteinExistence type="predicted"/>
<dbReference type="Pfam" id="PF00076">
    <property type="entry name" value="RRM_1"/>
    <property type="match status" value="2"/>
</dbReference>
<dbReference type="InterPro" id="IPR000504">
    <property type="entry name" value="RRM_dom"/>
</dbReference>
<dbReference type="SMART" id="SM00360">
    <property type="entry name" value="RRM"/>
    <property type="match status" value="3"/>
</dbReference>
<evidence type="ECO:0000256" key="4">
    <source>
        <dbReference type="SAM" id="MobiDB-lite"/>
    </source>
</evidence>
<dbReference type="CDD" id="cd00590">
    <property type="entry name" value="RRM_SF"/>
    <property type="match status" value="1"/>
</dbReference>
<gene>
    <name evidence="6" type="ORF">HDU87_007433</name>
</gene>
<protein>
    <recommendedName>
        <fullName evidence="5">RRM domain-containing protein</fullName>
    </recommendedName>
</protein>
<feature type="domain" description="RRM" evidence="5">
    <location>
        <begin position="90"/>
        <end position="166"/>
    </location>
</feature>
<comment type="caution">
    <text evidence="6">The sequence shown here is derived from an EMBL/GenBank/DDBJ whole genome shotgun (WGS) entry which is preliminary data.</text>
</comment>
<keyword evidence="1" id="KW-0677">Repeat</keyword>
<evidence type="ECO:0000256" key="1">
    <source>
        <dbReference type="ARBA" id="ARBA00022737"/>
    </source>
</evidence>
<dbReference type="Gene3D" id="3.30.70.330">
    <property type="match status" value="2"/>
</dbReference>
<keyword evidence="2 3" id="KW-0694">RNA-binding</keyword>
<dbReference type="PROSITE" id="PS50102">
    <property type="entry name" value="RRM"/>
    <property type="match status" value="2"/>
</dbReference>
<dbReference type="SUPFAM" id="SSF54928">
    <property type="entry name" value="RNA-binding domain, RBD"/>
    <property type="match status" value="2"/>
</dbReference>
<dbReference type="Proteomes" id="UP001212152">
    <property type="component" value="Unassembled WGS sequence"/>
</dbReference>
<dbReference type="InterPro" id="IPR012677">
    <property type="entry name" value="Nucleotide-bd_a/b_plait_sf"/>
</dbReference>
<dbReference type="InterPro" id="IPR035979">
    <property type="entry name" value="RBD_domain_sf"/>
</dbReference>
<feature type="compositionally biased region" description="Polar residues" evidence="4">
    <location>
        <begin position="180"/>
        <end position="192"/>
    </location>
</feature>
<reference evidence="6" key="1">
    <citation type="submission" date="2020-05" db="EMBL/GenBank/DDBJ databases">
        <title>Phylogenomic resolution of chytrid fungi.</title>
        <authorList>
            <person name="Stajich J.E."/>
            <person name="Amses K."/>
            <person name="Simmons R."/>
            <person name="Seto K."/>
            <person name="Myers J."/>
            <person name="Bonds A."/>
            <person name="Quandt C.A."/>
            <person name="Barry K."/>
            <person name="Liu P."/>
            <person name="Grigoriev I."/>
            <person name="Longcore J.E."/>
            <person name="James T.Y."/>
        </authorList>
    </citation>
    <scope>NUCLEOTIDE SEQUENCE</scope>
    <source>
        <strain evidence="6">JEL0379</strain>
    </source>
</reference>
<dbReference type="EMBL" id="JADGJQ010000007">
    <property type="protein sequence ID" value="KAJ3183011.1"/>
    <property type="molecule type" value="Genomic_DNA"/>
</dbReference>
<feature type="domain" description="RRM" evidence="5">
    <location>
        <begin position="266"/>
        <end position="346"/>
    </location>
</feature>
<feature type="region of interest" description="Disordered" evidence="4">
    <location>
        <begin position="176"/>
        <end position="242"/>
    </location>
</feature>
<evidence type="ECO:0000256" key="3">
    <source>
        <dbReference type="PROSITE-ProRule" id="PRU00176"/>
    </source>
</evidence>
<dbReference type="PANTHER" id="PTHR24012">
    <property type="entry name" value="RNA BINDING PROTEIN"/>
    <property type="match status" value="1"/>
</dbReference>
<accession>A0AAD5TPG7</accession>